<sequence>MDSGLLWVRIPPPVAYSQGGHRALARKGLVPRYSRSAMTSPGRGEGGEALALTVLQP</sequence>
<evidence type="ECO:0000313" key="1">
    <source>
        <dbReference type="EMBL" id="PYI09115.1"/>
    </source>
</evidence>
<dbReference type="AlphaFoldDB" id="A0A319EN86"/>
<name>A0A319EN86_ASPSB</name>
<dbReference type="Proteomes" id="UP000248423">
    <property type="component" value="Unassembled WGS sequence"/>
</dbReference>
<keyword evidence="2" id="KW-1185">Reference proteome</keyword>
<dbReference type="VEuPathDB" id="FungiDB:BO78DRAFT_395181"/>
<accession>A0A319EN86</accession>
<proteinExistence type="predicted"/>
<organism evidence="1 2">
    <name type="scientific">Aspergillus sclerotiicarbonarius (strain CBS 121057 / IBT 28362)</name>
    <dbReference type="NCBI Taxonomy" id="1448318"/>
    <lineage>
        <taxon>Eukaryota</taxon>
        <taxon>Fungi</taxon>
        <taxon>Dikarya</taxon>
        <taxon>Ascomycota</taxon>
        <taxon>Pezizomycotina</taxon>
        <taxon>Eurotiomycetes</taxon>
        <taxon>Eurotiomycetidae</taxon>
        <taxon>Eurotiales</taxon>
        <taxon>Aspergillaceae</taxon>
        <taxon>Aspergillus</taxon>
        <taxon>Aspergillus subgen. Circumdati</taxon>
    </lineage>
</organism>
<reference evidence="1 2" key="1">
    <citation type="submission" date="2018-02" db="EMBL/GenBank/DDBJ databases">
        <title>The genomes of Aspergillus section Nigri reveals drivers in fungal speciation.</title>
        <authorList>
            <consortium name="DOE Joint Genome Institute"/>
            <person name="Vesth T.C."/>
            <person name="Nybo J."/>
            <person name="Theobald S."/>
            <person name="Brandl J."/>
            <person name="Frisvad J.C."/>
            <person name="Nielsen K.F."/>
            <person name="Lyhne E.K."/>
            <person name="Kogle M.E."/>
            <person name="Kuo A."/>
            <person name="Riley R."/>
            <person name="Clum A."/>
            <person name="Nolan M."/>
            <person name="Lipzen A."/>
            <person name="Salamov A."/>
            <person name="Henrissat B."/>
            <person name="Wiebenga A."/>
            <person name="De vries R.P."/>
            <person name="Grigoriev I.V."/>
            <person name="Mortensen U.H."/>
            <person name="Andersen M.R."/>
            <person name="Baker S.E."/>
        </authorList>
    </citation>
    <scope>NUCLEOTIDE SEQUENCE [LARGE SCALE GENOMIC DNA]</scope>
    <source>
        <strain evidence="1 2">CBS 121057</strain>
    </source>
</reference>
<protein>
    <submittedName>
        <fullName evidence="1">Uncharacterized protein</fullName>
    </submittedName>
</protein>
<evidence type="ECO:0000313" key="2">
    <source>
        <dbReference type="Proteomes" id="UP000248423"/>
    </source>
</evidence>
<dbReference type="EMBL" id="KZ826330">
    <property type="protein sequence ID" value="PYI09115.1"/>
    <property type="molecule type" value="Genomic_DNA"/>
</dbReference>
<gene>
    <name evidence="1" type="ORF">BO78DRAFT_395181</name>
</gene>